<evidence type="ECO:0000313" key="3">
    <source>
        <dbReference type="Proteomes" id="UP000184267"/>
    </source>
</evidence>
<accession>A0A1M2VYX6</accession>
<dbReference type="EMBL" id="MNAD01000453">
    <property type="protein sequence ID" value="OJT12712.1"/>
    <property type="molecule type" value="Genomic_DNA"/>
</dbReference>
<sequence>MPGEADMLKDDVAVQIKARTGSLIPSSHSAHNRYWYFKSGFRKSSTTIHVMDSFVNCPRNPNLPSKPPAAFAQRIPTRTPPLLGLA</sequence>
<organism evidence="2 3">
    <name type="scientific">Trametes pubescens</name>
    <name type="common">White-rot fungus</name>
    <dbReference type="NCBI Taxonomy" id="154538"/>
    <lineage>
        <taxon>Eukaryota</taxon>
        <taxon>Fungi</taxon>
        <taxon>Dikarya</taxon>
        <taxon>Basidiomycota</taxon>
        <taxon>Agaricomycotina</taxon>
        <taxon>Agaricomycetes</taxon>
        <taxon>Polyporales</taxon>
        <taxon>Polyporaceae</taxon>
        <taxon>Trametes</taxon>
    </lineage>
</organism>
<proteinExistence type="predicted"/>
<dbReference type="AlphaFoldDB" id="A0A1M2VYX6"/>
<gene>
    <name evidence="2" type="ORF">TRAPUB_10740</name>
</gene>
<dbReference type="Proteomes" id="UP000184267">
    <property type="component" value="Unassembled WGS sequence"/>
</dbReference>
<keyword evidence="3" id="KW-1185">Reference proteome</keyword>
<reference evidence="2 3" key="1">
    <citation type="submission" date="2016-10" db="EMBL/GenBank/DDBJ databases">
        <title>Genome sequence of the basidiomycete white-rot fungus Trametes pubescens.</title>
        <authorList>
            <person name="Makela M.R."/>
            <person name="Granchi Z."/>
            <person name="Peng M."/>
            <person name="De Vries R.P."/>
            <person name="Grigoriev I."/>
            <person name="Riley R."/>
            <person name="Hilden K."/>
        </authorList>
    </citation>
    <scope>NUCLEOTIDE SEQUENCE [LARGE SCALE GENOMIC DNA]</scope>
    <source>
        <strain evidence="2 3">FBCC735</strain>
    </source>
</reference>
<evidence type="ECO:0000256" key="1">
    <source>
        <dbReference type="SAM" id="MobiDB-lite"/>
    </source>
</evidence>
<protein>
    <submittedName>
        <fullName evidence="2">Uncharacterized protein</fullName>
    </submittedName>
</protein>
<feature type="region of interest" description="Disordered" evidence="1">
    <location>
        <begin position="65"/>
        <end position="86"/>
    </location>
</feature>
<comment type="caution">
    <text evidence="2">The sequence shown here is derived from an EMBL/GenBank/DDBJ whole genome shotgun (WGS) entry which is preliminary data.</text>
</comment>
<evidence type="ECO:0000313" key="2">
    <source>
        <dbReference type="EMBL" id="OJT12712.1"/>
    </source>
</evidence>
<name>A0A1M2VYX6_TRAPU</name>